<reference evidence="1 2" key="1">
    <citation type="submission" date="2021-06" db="EMBL/GenBank/DDBJ databases">
        <authorList>
            <person name="Palmer J.M."/>
        </authorList>
    </citation>
    <scope>NUCLEOTIDE SEQUENCE [LARGE SCALE GENOMIC DNA]</scope>
    <source>
        <strain evidence="1 2">AS_MEX2019</strain>
        <tissue evidence="1">Muscle</tissue>
    </source>
</reference>
<name>A0ABV0ZEH5_9TELE</name>
<evidence type="ECO:0000313" key="2">
    <source>
        <dbReference type="Proteomes" id="UP001469553"/>
    </source>
</evidence>
<dbReference type="Gene3D" id="3.40.190.10">
    <property type="entry name" value="Periplasmic binding protein-like II"/>
    <property type="match status" value="1"/>
</dbReference>
<feature type="non-terminal residue" evidence="1">
    <location>
        <position position="1"/>
    </location>
</feature>
<gene>
    <name evidence="1" type="primary">GRIN2D_2</name>
    <name evidence="1" type="ORF">AMECASPLE_026324</name>
</gene>
<proteinExistence type="predicted"/>
<protein>
    <submittedName>
        <fullName evidence="1">Glutamate receptor ionotropic, NMDA 2D</fullName>
    </submittedName>
</protein>
<evidence type="ECO:0000313" key="1">
    <source>
        <dbReference type="EMBL" id="MEQ2304371.1"/>
    </source>
</evidence>
<organism evidence="1 2">
    <name type="scientific">Ameca splendens</name>
    <dbReference type="NCBI Taxonomy" id="208324"/>
    <lineage>
        <taxon>Eukaryota</taxon>
        <taxon>Metazoa</taxon>
        <taxon>Chordata</taxon>
        <taxon>Craniata</taxon>
        <taxon>Vertebrata</taxon>
        <taxon>Euteleostomi</taxon>
        <taxon>Actinopterygii</taxon>
        <taxon>Neopterygii</taxon>
        <taxon>Teleostei</taxon>
        <taxon>Neoteleostei</taxon>
        <taxon>Acanthomorphata</taxon>
        <taxon>Ovalentaria</taxon>
        <taxon>Atherinomorphae</taxon>
        <taxon>Cyprinodontiformes</taxon>
        <taxon>Goodeidae</taxon>
        <taxon>Ameca</taxon>
    </lineage>
</organism>
<dbReference type="Proteomes" id="UP001469553">
    <property type="component" value="Unassembled WGS sequence"/>
</dbReference>
<sequence length="99" mass="11654">VGWWENGVLKLRYPSWSRYGPFLKPPDDAQHLRVVTLEERPFVIVEFADPASGTCIRDSVPCRRPANDRFIMLPCLDLKFSNFYSYKKNKMQLKEQNCE</sequence>
<accession>A0ABV0ZEH5</accession>
<keyword evidence="2" id="KW-1185">Reference proteome</keyword>
<dbReference type="EMBL" id="JAHRIP010059104">
    <property type="protein sequence ID" value="MEQ2304371.1"/>
    <property type="molecule type" value="Genomic_DNA"/>
</dbReference>
<keyword evidence="1" id="KW-0675">Receptor</keyword>
<comment type="caution">
    <text evidence="1">The sequence shown here is derived from an EMBL/GenBank/DDBJ whole genome shotgun (WGS) entry which is preliminary data.</text>
</comment>